<evidence type="ECO:0000313" key="3">
    <source>
        <dbReference type="Proteomes" id="UP000315215"/>
    </source>
</evidence>
<dbReference type="InterPro" id="IPR058355">
    <property type="entry name" value="DUF8042"/>
</dbReference>
<dbReference type="Proteomes" id="UP000315215">
    <property type="component" value="Chromosome"/>
</dbReference>
<gene>
    <name evidence="2" type="ORF">FN924_14395</name>
</gene>
<feature type="domain" description="DUF8042" evidence="1">
    <location>
        <begin position="3"/>
        <end position="119"/>
    </location>
</feature>
<evidence type="ECO:0000313" key="2">
    <source>
        <dbReference type="EMBL" id="QDP41268.1"/>
    </source>
</evidence>
<dbReference type="RefSeq" id="WP_143895635.1">
    <property type="nucleotide sequence ID" value="NZ_CP041666.1"/>
</dbReference>
<proteinExistence type="predicted"/>
<evidence type="ECO:0000259" key="1">
    <source>
        <dbReference type="Pfam" id="PF26154"/>
    </source>
</evidence>
<sequence>MITETNRWLLEEIRNLLGTMSESITFLIERYPTLSESVMSEMYIDLLQAFDQLASSIHIVRYNLPDDDYFEPVADELGYVKEILPQWFYCETTKQRIGILRHFLLPSFIEWKEKMENHVSSYLVH</sequence>
<protein>
    <recommendedName>
        <fullName evidence="1">DUF8042 domain-containing protein</fullName>
    </recommendedName>
</protein>
<dbReference type="AlphaFoldDB" id="A0A516KIN5"/>
<reference evidence="2 3" key="1">
    <citation type="submission" date="2019-07" db="EMBL/GenBank/DDBJ databases">
        <authorList>
            <person name="Li J."/>
        </authorList>
    </citation>
    <scope>NUCLEOTIDE SEQUENCE [LARGE SCALE GENOMIC DNA]</scope>
    <source>
        <strain evidence="2 3">TKL69</strain>
    </source>
</reference>
<dbReference type="Pfam" id="PF26154">
    <property type="entry name" value="DUF8042"/>
    <property type="match status" value="1"/>
</dbReference>
<dbReference type="EMBL" id="CP041666">
    <property type="protein sequence ID" value="QDP41268.1"/>
    <property type="molecule type" value="Genomic_DNA"/>
</dbReference>
<dbReference type="KEGG" id="aqt:FN924_14395"/>
<name>A0A516KIN5_9BACI</name>
<accession>A0A516KIN5</accession>
<organism evidence="2 3">
    <name type="scientific">Radiobacillus deserti</name>
    <dbReference type="NCBI Taxonomy" id="2594883"/>
    <lineage>
        <taxon>Bacteria</taxon>
        <taxon>Bacillati</taxon>
        <taxon>Bacillota</taxon>
        <taxon>Bacilli</taxon>
        <taxon>Bacillales</taxon>
        <taxon>Bacillaceae</taxon>
        <taxon>Radiobacillus</taxon>
    </lineage>
</organism>
<keyword evidence="3" id="KW-1185">Reference proteome</keyword>